<proteinExistence type="predicted"/>
<dbReference type="EnsemblMetazoa" id="AQUA015026-RA">
    <property type="protein sequence ID" value="AQUA015026-PA"/>
    <property type="gene ID" value="AQUA015026"/>
</dbReference>
<reference evidence="2" key="1">
    <citation type="submission" date="2020-05" db="UniProtKB">
        <authorList>
            <consortium name="EnsemblMetazoa"/>
        </authorList>
    </citation>
    <scope>IDENTIFICATION</scope>
    <source>
        <strain evidence="2">SANGQUA</strain>
    </source>
</reference>
<protein>
    <submittedName>
        <fullName evidence="2">Uncharacterized protein</fullName>
    </submittedName>
</protein>
<feature type="region of interest" description="Disordered" evidence="1">
    <location>
        <begin position="23"/>
        <end position="47"/>
    </location>
</feature>
<evidence type="ECO:0000313" key="2">
    <source>
        <dbReference type="EnsemblMetazoa" id="AQUA015026-PA"/>
    </source>
</evidence>
<dbReference type="Proteomes" id="UP000076407">
    <property type="component" value="Unassembled WGS sequence"/>
</dbReference>
<dbReference type="AlphaFoldDB" id="A0A182XT78"/>
<keyword evidence="3" id="KW-1185">Reference proteome</keyword>
<name>A0A182XT78_ANOQN</name>
<organism evidence="2 3">
    <name type="scientific">Anopheles quadriannulatus</name>
    <name type="common">Mosquito</name>
    <dbReference type="NCBI Taxonomy" id="34691"/>
    <lineage>
        <taxon>Eukaryota</taxon>
        <taxon>Metazoa</taxon>
        <taxon>Ecdysozoa</taxon>
        <taxon>Arthropoda</taxon>
        <taxon>Hexapoda</taxon>
        <taxon>Insecta</taxon>
        <taxon>Pterygota</taxon>
        <taxon>Neoptera</taxon>
        <taxon>Endopterygota</taxon>
        <taxon>Diptera</taxon>
        <taxon>Nematocera</taxon>
        <taxon>Culicoidea</taxon>
        <taxon>Culicidae</taxon>
        <taxon>Anophelinae</taxon>
        <taxon>Anopheles</taxon>
    </lineage>
</organism>
<accession>A0A182XT78</accession>
<evidence type="ECO:0000313" key="3">
    <source>
        <dbReference type="Proteomes" id="UP000076407"/>
    </source>
</evidence>
<sequence length="47" mass="5027">MPRATTCAGRESSVMAKLRQHRTAAREGPRECAPLPGMGARSLGTRC</sequence>
<evidence type="ECO:0000256" key="1">
    <source>
        <dbReference type="SAM" id="MobiDB-lite"/>
    </source>
</evidence>
<dbReference type="VEuPathDB" id="VectorBase:AQUA015026"/>